<proteinExistence type="inferred from homology"/>
<evidence type="ECO:0000256" key="3">
    <source>
        <dbReference type="ARBA" id="ARBA00022475"/>
    </source>
</evidence>
<keyword evidence="10" id="KW-1185">Reference proteome</keyword>
<comment type="caution">
    <text evidence="9">The sequence shown here is derived from an EMBL/GenBank/DDBJ whole genome shotgun (WGS) entry which is preliminary data.</text>
</comment>
<dbReference type="Pfam" id="PF00528">
    <property type="entry name" value="BPD_transp_1"/>
    <property type="match status" value="1"/>
</dbReference>
<feature type="transmembrane region" description="Helical" evidence="7">
    <location>
        <begin position="243"/>
        <end position="261"/>
    </location>
</feature>
<evidence type="ECO:0000256" key="2">
    <source>
        <dbReference type="ARBA" id="ARBA00022448"/>
    </source>
</evidence>
<reference evidence="9 10" key="1">
    <citation type="submission" date="2019-03" db="EMBL/GenBank/DDBJ databases">
        <title>Sequencing the genomes of 1000 actinobacteria strains.</title>
        <authorList>
            <person name="Klenk H.-P."/>
        </authorList>
    </citation>
    <scope>NUCLEOTIDE SEQUENCE [LARGE SCALE GENOMIC DNA]</scope>
    <source>
        <strain evidence="9 10">DSM 44969</strain>
    </source>
</reference>
<dbReference type="SUPFAM" id="SSF161098">
    <property type="entry name" value="MetI-like"/>
    <property type="match status" value="1"/>
</dbReference>
<comment type="subcellular location">
    <subcellularLocation>
        <location evidence="1 7">Cell membrane</location>
        <topology evidence="1 7">Multi-pass membrane protein</topology>
    </subcellularLocation>
</comment>
<evidence type="ECO:0000259" key="8">
    <source>
        <dbReference type="PROSITE" id="PS50928"/>
    </source>
</evidence>
<keyword evidence="4 7" id="KW-0812">Transmembrane</keyword>
<dbReference type="AlphaFoldDB" id="A0A4R1HUF2"/>
<evidence type="ECO:0000256" key="6">
    <source>
        <dbReference type="ARBA" id="ARBA00023136"/>
    </source>
</evidence>
<dbReference type="InterPro" id="IPR035906">
    <property type="entry name" value="MetI-like_sf"/>
</dbReference>
<gene>
    <name evidence="9" type="ORF">EV378_2158</name>
</gene>
<protein>
    <submittedName>
        <fullName evidence="9">Sulfonate transport system permease protein</fullName>
    </submittedName>
</protein>
<dbReference type="PROSITE" id="PS50928">
    <property type="entry name" value="ABC_TM1"/>
    <property type="match status" value="1"/>
</dbReference>
<dbReference type="PANTHER" id="PTHR30151:SF38">
    <property type="entry name" value="ALIPHATIC SULFONATES TRANSPORT PERMEASE PROTEIN SSUC-RELATED"/>
    <property type="match status" value="1"/>
</dbReference>
<feature type="domain" description="ABC transmembrane type-1" evidence="8">
    <location>
        <begin position="82"/>
        <end position="262"/>
    </location>
</feature>
<evidence type="ECO:0000256" key="1">
    <source>
        <dbReference type="ARBA" id="ARBA00004651"/>
    </source>
</evidence>
<organism evidence="9 10">
    <name type="scientific">Pseudonocardia endophytica</name>
    <dbReference type="NCBI Taxonomy" id="401976"/>
    <lineage>
        <taxon>Bacteria</taxon>
        <taxon>Bacillati</taxon>
        <taxon>Actinomycetota</taxon>
        <taxon>Actinomycetes</taxon>
        <taxon>Pseudonocardiales</taxon>
        <taxon>Pseudonocardiaceae</taxon>
        <taxon>Pseudonocardia</taxon>
    </lineage>
</organism>
<evidence type="ECO:0000313" key="10">
    <source>
        <dbReference type="Proteomes" id="UP000295560"/>
    </source>
</evidence>
<comment type="similarity">
    <text evidence="7">Belongs to the binding-protein-dependent transport system permease family.</text>
</comment>
<dbReference type="EMBL" id="SMFZ01000001">
    <property type="protein sequence ID" value="TCK26327.1"/>
    <property type="molecule type" value="Genomic_DNA"/>
</dbReference>
<dbReference type="GO" id="GO:0042918">
    <property type="term" value="P:alkanesulfonate transmembrane transport"/>
    <property type="evidence" value="ECO:0007669"/>
    <property type="project" value="UniProtKB-ARBA"/>
</dbReference>
<dbReference type="InterPro" id="IPR000515">
    <property type="entry name" value="MetI-like"/>
</dbReference>
<accession>A0A4R1HUF2</accession>
<sequence length="279" mass="29716">MTVLAPTAPPPGSVVLPARARTGRRSGRWRRWLRVLVPLALLGLWQAGSSTGLIPQLVLDSPVTVGRALVELWQDGLLRDSIAASLQRAAVGFLIGLVTGLVLGLLTGLSRLGEEMLDSTVQMLRTVPFLALIPLFMIWFGIGEAPKVALIAAACTFAVYFNTYAGVRGVDPRLVEAGRTFGLSRSEVVRQITLPLALPTLLVGVRYSLGVSLLALVAAEQVNARSGLGYIVMDARNSLRVDLVLAGIVVYAALGIVVDLLSRALAKVLMPWHVENVGA</sequence>
<dbReference type="Proteomes" id="UP000295560">
    <property type="component" value="Unassembled WGS sequence"/>
</dbReference>
<feature type="transmembrane region" description="Helical" evidence="7">
    <location>
        <begin position="124"/>
        <end position="142"/>
    </location>
</feature>
<keyword evidence="2 7" id="KW-0813">Transport</keyword>
<evidence type="ECO:0000256" key="4">
    <source>
        <dbReference type="ARBA" id="ARBA00022692"/>
    </source>
</evidence>
<feature type="transmembrane region" description="Helical" evidence="7">
    <location>
        <begin position="148"/>
        <end position="167"/>
    </location>
</feature>
<keyword evidence="6 7" id="KW-0472">Membrane</keyword>
<evidence type="ECO:0000256" key="7">
    <source>
        <dbReference type="RuleBase" id="RU363032"/>
    </source>
</evidence>
<name>A0A4R1HUF2_PSEEN</name>
<dbReference type="FunFam" id="1.10.3720.10:FF:000003">
    <property type="entry name" value="Aliphatic sulfonate ABC transporter permease"/>
    <property type="match status" value="1"/>
</dbReference>
<keyword evidence="3" id="KW-1003">Cell membrane</keyword>
<dbReference type="GO" id="GO:0005886">
    <property type="term" value="C:plasma membrane"/>
    <property type="evidence" value="ECO:0007669"/>
    <property type="project" value="UniProtKB-SubCell"/>
</dbReference>
<dbReference type="CDD" id="cd06261">
    <property type="entry name" value="TM_PBP2"/>
    <property type="match status" value="1"/>
</dbReference>
<evidence type="ECO:0000313" key="9">
    <source>
        <dbReference type="EMBL" id="TCK26327.1"/>
    </source>
</evidence>
<evidence type="ECO:0000256" key="5">
    <source>
        <dbReference type="ARBA" id="ARBA00022989"/>
    </source>
</evidence>
<dbReference type="PANTHER" id="PTHR30151">
    <property type="entry name" value="ALKANE SULFONATE ABC TRANSPORTER-RELATED, MEMBRANE SUBUNIT"/>
    <property type="match status" value="1"/>
</dbReference>
<keyword evidence="5 7" id="KW-1133">Transmembrane helix</keyword>
<feature type="transmembrane region" description="Helical" evidence="7">
    <location>
        <begin position="31"/>
        <end position="48"/>
    </location>
</feature>
<feature type="transmembrane region" description="Helical" evidence="7">
    <location>
        <begin position="89"/>
        <end position="112"/>
    </location>
</feature>
<dbReference type="Gene3D" id="1.10.3720.10">
    <property type="entry name" value="MetI-like"/>
    <property type="match status" value="1"/>
</dbReference>
<dbReference type="RefSeq" id="WP_243653380.1">
    <property type="nucleotide sequence ID" value="NZ_SMFZ01000001.1"/>
</dbReference>